<dbReference type="PRINTS" id="PR00035">
    <property type="entry name" value="HTHGNTR"/>
</dbReference>
<gene>
    <name evidence="8" type="ORF">FBZ89_11384</name>
</gene>
<reference evidence="8 9" key="1">
    <citation type="submission" date="2019-06" db="EMBL/GenBank/DDBJ databases">
        <title>Genomic Encyclopedia of Type Strains, Phase IV (KMG-V): Genome sequencing to study the core and pangenomes of soil and plant-associated prokaryotes.</title>
        <authorList>
            <person name="Whitman W."/>
        </authorList>
    </citation>
    <scope>NUCLEOTIDE SEQUENCE [LARGE SCALE GENOMIC DNA]</scope>
    <source>
        <strain evidence="8 9">BR 11880</strain>
    </source>
</reference>
<dbReference type="Gene3D" id="1.10.10.10">
    <property type="entry name" value="Winged helix-like DNA-binding domain superfamily/Winged helix DNA-binding domain"/>
    <property type="match status" value="1"/>
</dbReference>
<dbReference type="InterPro" id="IPR004839">
    <property type="entry name" value="Aminotransferase_I/II_large"/>
</dbReference>
<dbReference type="EMBL" id="VITN01000013">
    <property type="protein sequence ID" value="TWB16674.1"/>
    <property type="molecule type" value="Genomic_DNA"/>
</dbReference>
<dbReference type="Gene3D" id="3.40.640.10">
    <property type="entry name" value="Type I PLP-dependent aspartate aminotransferase-like (Major domain)"/>
    <property type="match status" value="1"/>
</dbReference>
<dbReference type="AlphaFoldDB" id="A0A560F553"/>
<dbReference type="Proteomes" id="UP000319859">
    <property type="component" value="Unassembled WGS sequence"/>
</dbReference>
<dbReference type="PANTHER" id="PTHR46577">
    <property type="entry name" value="HTH-TYPE TRANSCRIPTIONAL REGULATORY PROTEIN GABR"/>
    <property type="match status" value="1"/>
</dbReference>
<dbReference type="SUPFAM" id="SSF46785">
    <property type="entry name" value="Winged helix' DNA-binding domain"/>
    <property type="match status" value="1"/>
</dbReference>
<evidence type="ECO:0000259" key="7">
    <source>
        <dbReference type="PROSITE" id="PS50949"/>
    </source>
</evidence>
<dbReference type="InterPro" id="IPR000524">
    <property type="entry name" value="Tscrpt_reg_HTH_GntR"/>
</dbReference>
<dbReference type="GO" id="GO:0003677">
    <property type="term" value="F:DNA binding"/>
    <property type="evidence" value="ECO:0007669"/>
    <property type="project" value="UniProtKB-KW"/>
</dbReference>
<evidence type="ECO:0000256" key="1">
    <source>
        <dbReference type="ARBA" id="ARBA00005384"/>
    </source>
</evidence>
<dbReference type="InterPro" id="IPR015421">
    <property type="entry name" value="PyrdxlP-dep_Trfase_major"/>
</dbReference>
<protein>
    <submittedName>
        <fullName evidence="8">GntR family transcriptional regulator/MocR family aminotransferase</fullName>
    </submittedName>
</protein>
<proteinExistence type="inferred from homology"/>
<dbReference type="GO" id="GO:0003700">
    <property type="term" value="F:DNA-binding transcription factor activity"/>
    <property type="evidence" value="ECO:0007669"/>
    <property type="project" value="InterPro"/>
</dbReference>
<name>A0A560F553_9PROT</name>
<dbReference type="GO" id="GO:0030170">
    <property type="term" value="F:pyridoxal phosphate binding"/>
    <property type="evidence" value="ECO:0007669"/>
    <property type="project" value="InterPro"/>
</dbReference>
<dbReference type="SUPFAM" id="SSF53383">
    <property type="entry name" value="PLP-dependent transferases"/>
    <property type="match status" value="1"/>
</dbReference>
<comment type="similarity">
    <text evidence="1">In the C-terminal section; belongs to the class-I pyridoxal-phosphate-dependent aminotransferase family.</text>
</comment>
<dbReference type="InterPro" id="IPR051446">
    <property type="entry name" value="HTH_trans_reg/aminotransferase"/>
</dbReference>
<dbReference type="CDD" id="cd07377">
    <property type="entry name" value="WHTH_GntR"/>
    <property type="match status" value="1"/>
</dbReference>
<evidence type="ECO:0000256" key="4">
    <source>
        <dbReference type="ARBA" id="ARBA00023125"/>
    </source>
</evidence>
<feature type="region of interest" description="Disordered" evidence="6">
    <location>
        <begin position="93"/>
        <end position="118"/>
    </location>
</feature>
<dbReference type="RefSeq" id="WP_145751513.1">
    <property type="nucleotide sequence ID" value="NZ_VITN01000013.1"/>
</dbReference>
<evidence type="ECO:0000256" key="2">
    <source>
        <dbReference type="ARBA" id="ARBA00022898"/>
    </source>
</evidence>
<evidence type="ECO:0000256" key="3">
    <source>
        <dbReference type="ARBA" id="ARBA00023015"/>
    </source>
</evidence>
<evidence type="ECO:0000313" key="9">
    <source>
        <dbReference type="Proteomes" id="UP000319859"/>
    </source>
</evidence>
<keyword evidence="2" id="KW-0663">Pyridoxal phosphate</keyword>
<dbReference type="Pfam" id="PF00155">
    <property type="entry name" value="Aminotran_1_2"/>
    <property type="match status" value="1"/>
</dbReference>
<dbReference type="InterPro" id="IPR036388">
    <property type="entry name" value="WH-like_DNA-bd_sf"/>
</dbReference>
<evidence type="ECO:0000256" key="6">
    <source>
        <dbReference type="SAM" id="MobiDB-lite"/>
    </source>
</evidence>
<dbReference type="OrthoDB" id="9808770at2"/>
<dbReference type="Pfam" id="PF00392">
    <property type="entry name" value="GntR"/>
    <property type="match status" value="1"/>
</dbReference>
<keyword evidence="8" id="KW-0808">Transferase</keyword>
<dbReference type="PROSITE" id="PS50949">
    <property type="entry name" value="HTH_GNTR"/>
    <property type="match status" value="1"/>
</dbReference>
<keyword evidence="8" id="KW-0032">Aminotransferase</keyword>
<dbReference type="InterPro" id="IPR015424">
    <property type="entry name" value="PyrdxlP-dep_Trfase"/>
</dbReference>
<dbReference type="GO" id="GO:0008483">
    <property type="term" value="F:transaminase activity"/>
    <property type="evidence" value="ECO:0007669"/>
    <property type="project" value="UniProtKB-KW"/>
</dbReference>
<dbReference type="PANTHER" id="PTHR46577:SF1">
    <property type="entry name" value="HTH-TYPE TRANSCRIPTIONAL REGULATORY PROTEIN GABR"/>
    <property type="match status" value="1"/>
</dbReference>
<sequence length="519" mass="55423">MKSRRGPLLTLTDGGEGGSLQQRLFDRLRHAIATGVVAPGERLPSTRTLARDMGLSRNTAVAAIERLTAEGYLESRVGSGTFVVENLPPDYAPAEVRAPSPRAQGSAPAETALPSPTLPFRPGIAAGDQLDIEAWRRVLSRSWRSLSARALERDSAPGWRPLRVALASFLEASRGLRCHPDQILILPGRAAALDLAVGLAASPGERVWTEDPGCPLTQALVRRLGMTPVPVPADADGLDPAKGVALAPDARLAVVTANCQMPLGTVMSLERRQALLDWAARANAHVIEDDGDGGFTFETRPPATLMSLDRLGDRLGDRPGERLGDRTAQRSGRVLHVGGFERILYPGLRIAYLVVPEHLLERALEMRALFELHAPVVEQSALAEFIDEGHLASHLRRSRLTYQERRETLIDAARRLWAGALTLTPAAAGLQMAAKLADGLTLKTAPGISPTLAPDMALRQAARARSIDVTPLSSFHAGRGGTQGLVLGYAAFPPPLILKAAQRLAETLEAHASGTACAC</sequence>
<dbReference type="CDD" id="cd00609">
    <property type="entry name" value="AAT_like"/>
    <property type="match status" value="1"/>
</dbReference>
<accession>A0A560F553</accession>
<dbReference type="SMART" id="SM00345">
    <property type="entry name" value="HTH_GNTR"/>
    <property type="match status" value="1"/>
</dbReference>
<keyword evidence="3" id="KW-0805">Transcription regulation</keyword>
<evidence type="ECO:0000313" key="8">
    <source>
        <dbReference type="EMBL" id="TWB16674.1"/>
    </source>
</evidence>
<keyword evidence="5" id="KW-0804">Transcription</keyword>
<dbReference type="InterPro" id="IPR036390">
    <property type="entry name" value="WH_DNA-bd_sf"/>
</dbReference>
<organism evidence="8 9">
    <name type="scientific">Nitrospirillum amazonense</name>
    <dbReference type="NCBI Taxonomy" id="28077"/>
    <lineage>
        <taxon>Bacteria</taxon>
        <taxon>Pseudomonadati</taxon>
        <taxon>Pseudomonadota</taxon>
        <taxon>Alphaproteobacteria</taxon>
        <taxon>Rhodospirillales</taxon>
        <taxon>Azospirillaceae</taxon>
        <taxon>Nitrospirillum</taxon>
    </lineage>
</organism>
<comment type="caution">
    <text evidence="8">The sequence shown here is derived from an EMBL/GenBank/DDBJ whole genome shotgun (WGS) entry which is preliminary data.</text>
</comment>
<keyword evidence="4" id="KW-0238">DNA-binding</keyword>
<feature type="domain" description="HTH gntR-type" evidence="7">
    <location>
        <begin position="18"/>
        <end position="86"/>
    </location>
</feature>
<evidence type="ECO:0000256" key="5">
    <source>
        <dbReference type="ARBA" id="ARBA00023163"/>
    </source>
</evidence>